<evidence type="ECO:0000256" key="1">
    <source>
        <dbReference type="SAM" id="MobiDB-lite"/>
    </source>
</evidence>
<dbReference type="EMBL" id="PYDT01000008">
    <property type="protein sequence ID" value="THU54061.1"/>
    <property type="molecule type" value="Genomic_DNA"/>
</dbReference>
<gene>
    <name evidence="2" type="ORF">C4D60_Mb10t21050</name>
</gene>
<comment type="caution">
    <text evidence="2">The sequence shown here is derived from an EMBL/GenBank/DDBJ whole genome shotgun (WGS) entry which is preliminary data.</text>
</comment>
<accession>A0A4S8IYP9</accession>
<proteinExistence type="predicted"/>
<organism evidence="2 3">
    <name type="scientific">Musa balbisiana</name>
    <name type="common">Banana</name>
    <dbReference type="NCBI Taxonomy" id="52838"/>
    <lineage>
        <taxon>Eukaryota</taxon>
        <taxon>Viridiplantae</taxon>
        <taxon>Streptophyta</taxon>
        <taxon>Embryophyta</taxon>
        <taxon>Tracheophyta</taxon>
        <taxon>Spermatophyta</taxon>
        <taxon>Magnoliopsida</taxon>
        <taxon>Liliopsida</taxon>
        <taxon>Zingiberales</taxon>
        <taxon>Musaceae</taxon>
        <taxon>Musa</taxon>
    </lineage>
</organism>
<feature type="region of interest" description="Disordered" evidence="1">
    <location>
        <begin position="1"/>
        <end position="54"/>
    </location>
</feature>
<protein>
    <submittedName>
        <fullName evidence="2">Uncharacterized protein</fullName>
    </submittedName>
</protein>
<dbReference type="AlphaFoldDB" id="A0A4S8IYP9"/>
<dbReference type="Proteomes" id="UP000317650">
    <property type="component" value="Chromosome 10"/>
</dbReference>
<reference evidence="2 3" key="1">
    <citation type="journal article" date="2019" name="Nat. Plants">
        <title>Genome sequencing of Musa balbisiana reveals subgenome evolution and function divergence in polyploid bananas.</title>
        <authorList>
            <person name="Yao X."/>
        </authorList>
    </citation>
    <scope>NUCLEOTIDE SEQUENCE [LARGE SCALE GENOMIC DNA]</scope>
    <source>
        <strain evidence="3">cv. DH-PKW</strain>
        <tissue evidence="2">Leaves</tissue>
    </source>
</reference>
<keyword evidence="3" id="KW-1185">Reference proteome</keyword>
<evidence type="ECO:0000313" key="2">
    <source>
        <dbReference type="EMBL" id="THU54061.1"/>
    </source>
</evidence>
<sequence length="152" mass="17137">MPRHRTPRHGAPPFTRKQRPSRDRTTEAGYLSYPESRLAGSPNLNQAMSASRPRHEVVDTNILALEEGPECREIGRSIRVNPQLRGRTRSGLPGNTLLRRENLEKSTPSQPQSAIGDYSMTRACRHPKTCLGPSCPQEHLELFVLPFGRLYL</sequence>
<name>A0A4S8IYP9_MUSBA</name>
<evidence type="ECO:0000313" key="3">
    <source>
        <dbReference type="Proteomes" id="UP000317650"/>
    </source>
</evidence>